<evidence type="ECO:0000313" key="4">
    <source>
        <dbReference type="EMBL" id="GGY66372.1"/>
    </source>
</evidence>
<dbReference type="Proteomes" id="UP000619761">
    <property type="component" value="Unassembled WGS sequence"/>
</dbReference>
<dbReference type="PRINTS" id="PR01023">
    <property type="entry name" value="NAFLGMOTY"/>
</dbReference>
<dbReference type="Pfam" id="PF18393">
    <property type="entry name" value="MotY_N"/>
    <property type="match status" value="1"/>
</dbReference>
<dbReference type="PANTHER" id="PTHR30329:SF17">
    <property type="entry name" value="LIPOPROTEIN YFIB-RELATED"/>
    <property type="match status" value="1"/>
</dbReference>
<sequence length="335" mass="36032">MYTADMTSSEWKLASNPFSCSLTHTIPVFGKAIFSRKAGGAEAFYLESQGKVVFPGSVAGAETLPPQWRNDLVPVPLGAFKVEAGNQPIKLTTAQIAPVVAQLTAGVNVMYSSQPVVSASSSSSIMRVVLNAKNFAAGFKSYQQCIADLIPYSFAQVARTSINYAEKPEGLTAAQKAELGKVARYIKADPNVVGVFVDGHSDNSGAPEANEALSKQEAEWVAAYLTEQGVAATKITTRWHGDKFVIADNKTAAGRAQNRRVTVRLEDEAAHKEFMKKEEEKRKADEKASAEKAAAESKMAATSAAASSSASSKARMTPEEISRMVERYDLKNPKR</sequence>
<feature type="domain" description="OmpA-like" evidence="3">
    <location>
        <begin position="152"/>
        <end position="269"/>
    </location>
</feature>
<keyword evidence="5" id="KW-1185">Reference proteome</keyword>
<dbReference type="Pfam" id="PF00691">
    <property type="entry name" value="OmpA"/>
    <property type="match status" value="1"/>
</dbReference>
<feature type="compositionally biased region" description="Basic and acidic residues" evidence="2">
    <location>
        <begin position="316"/>
        <end position="335"/>
    </location>
</feature>
<dbReference type="Gene3D" id="3.30.1330.60">
    <property type="entry name" value="OmpA-like domain"/>
    <property type="match status" value="1"/>
</dbReference>
<dbReference type="SUPFAM" id="SSF103088">
    <property type="entry name" value="OmpA-like"/>
    <property type="match status" value="1"/>
</dbReference>
<comment type="caution">
    <text evidence="4">The sequence shown here is derived from an EMBL/GenBank/DDBJ whole genome shotgun (WGS) entry which is preliminary data.</text>
</comment>
<protein>
    <submittedName>
        <fullName evidence="4">Membrane protein</fullName>
    </submittedName>
</protein>
<evidence type="ECO:0000256" key="1">
    <source>
        <dbReference type="PROSITE-ProRule" id="PRU00473"/>
    </source>
</evidence>
<gene>
    <name evidence="4" type="ORF">GCM10011613_07880</name>
</gene>
<feature type="compositionally biased region" description="Low complexity" evidence="2">
    <location>
        <begin position="296"/>
        <end position="314"/>
    </location>
</feature>
<evidence type="ECO:0000313" key="5">
    <source>
        <dbReference type="Proteomes" id="UP000619761"/>
    </source>
</evidence>
<organism evidence="4 5">
    <name type="scientific">Cellvibrio zantedeschiae</name>
    <dbReference type="NCBI Taxonomy" id="1237077"/>
    <lineage>
        <taxon>Bacteria</taxon>
        <taxon>Pseudomonadati</taxon>
        <taxon>Pseudomonadota</taxon>
        <taxon>Gammaproteobacteria</taxon>
        <taxon>Cellvibrionales</taxon>
        <taxon>Cellvibrionaceae</taxon>
        <taxon>Cellvibrio</taxon>
    </lineage>
</organism>
<dbReference type="CDD" id="cd07185">
    <property type="entry name" value="OmpA_C-like"/>
    <property type="match status" value="1"/>
</dbReference>
<feature type="region of interest" description="Disordered" evidence="2">
    <location>
        <begin position="273"/>
        <end position="335"/>
    </location>
</feature>
<accession>A0ABQ3ASG0</accession>
<dbReference type="InterPro" id="IPR006665">
    <property type="entry name" value="OmpA-like"/>
</dbReference>
<dbReference type="PROSITE" id="PS51123">
    <property type="entry name" value="OMPA_2"/>
    <property type="match status" value="1"/>
</dbReference>
<feature type="compositionally biased region" description="Basic and acidic residues" evidence="2">
    <location>
        <begin position="273"/>
        <end position="295"/>
    </location>
</feature>
<keyword evidence="1" id="KW-0472">Membrane</keyword>
<evidence type="ECO:0000259" key="3">
    <source>
        <dbReference type="PROSITE" id="PS51123"/>
    </source>
</evidence>
<dbReference type="InterPro" id="IPR050330">
    <property type="entry name" value="Bact_OuterMem_StrucFunc"/>
</dbReference>
<evidence type="ECO:0000256" key="2">
    <source>
        <dbReference type="SAM" id="MobiDB-lite"/>
    </source>
</evidence>
<dbReference type="InterPro" id="IPR036737">
    <property type="entry name" value="OmpA-like_sf"/>
</dbReference>
<dbReference type="Gene3D" id="2.60.40.2540">
    <property type="match status" value="1"/>
</dbReference>
<name>A0ABQ3ASG0_9GAMM</name>
<dbReference type="PANTHER" id="PTHR30329">
    <property type="entry name" value="STATOR ELEMENT OF FLAGELLAR MOTOR COMPLEX"/>
    <property type="match status" value="1"/>
</dbReference>
<dbReference type="EMBL" id="BMYZ01000001">
    <property type="protein sequence ID" value="GGY66372.1"/>
    <property type="molecule type" value="Genomic_DNA"/>
</dbReference>
<proteinExistence type="predicted"/>
<dbReference type="InterPro" id="IPR041544">
    <property type="entry name" value="MotY_N"/>
</dbReference>
<reference evidence="5" key="1">
    <citation type="journal article" date="2019" name="Int. J. Syst. Evol. Microbiol.">
        <title>The Global Catalogue of Microorganisms (GCM) 10K type strain sequencing project: providing services to taxonomists for standard genome sequencing and annotation.</title>
        <authorList>
            <consortium name="The Broad Institute Genomics Platform"/>
            <consortium name="The Broad Institute Genome Sequencing Center for Infectious Disease"/>
            <person name="Wu L."/>
            <person name="Ma J."/>
        </authorList>
    </citation>
    <scope>NUCLEOTIDE SEQUENCE [LARGE SCALE GENOMIC DNA]</scope>
    <source>
        <strain evidence="5">KCTC 32239</strain>
    </source>
</reference>